<dbReference type="EMBL" id="KE525266">
    <property type="protein sequence ID" value="KFB43986.1"/>
    <property type="molecule type" value="Genomic_DNA"/>
</dbReference>
<feature type="compositionally biased region" description="Polar residues" evidence="1">
    <location>
        <begin position="28"/>
        <end position="37"/>
    </location>
</feature>
<name>A0A084W192_ANOSI</name>
<gene>
    <name evidence="3" type="ORF">ZHAS_00011814</name>
</gene>
<dbReference type="AlphaFoldDB" id="A0A084W192"/>
<feature type="region of interest" description="Disordered" evidence="1">
    <location>
        <begin position="26"/>
        <end position="60"/>
    </location>
</feature>
<dbReference type="EnsemblMetazoa" id="ASIC011814-RA">
    <property type="protein sequence ID" value="ASIC011814-PA"/>
    <property type="gene ID" value="ASIC011814"/>
</dbReference>
<evidence type="ECO:0000256" key="2">
    <source>
        <dbReference type="SAM" id="Phobius"/>
    </source>
</evidence>
<reference evidence="3 5" key="1">
    <citation type="journal article" date="2014" name="BMC Genomics">
        <title>Genome sequence of Anopheles sinensis provides insight into genetics basis of mosquito competence for malaria parasites.</title>
        <authorList>
            <person name="Zhou D."/>
            <person name="Zhang D."/>
            <person name="Ding G."/>
            <person name="Shi L."/>
            <person name="Hou Q."/>
            <person name="Ye Y."/>
            <person name="Xu Y."/>
            <person name="Zhou H."/>
            <person name="Xiong C."/>
            <person name="Li S."/>
            <person name="Yu J."/>
            <person name="Hong S."/>
            <person name="Yu X."/>
            <person name="Zou P."/>
            <person name="Chen C."/>
            <person name="Chang X."/>
            <person name="Wang W."/>
            <person name="Lv Y."/>
            <person name="Sun Y."/>
            <person name="Ma L."/>
            <person name="Shen B."/>
            <person name="Zhu C."/>
        </authorList>
    </citation>
    <scope>NUCLEOTIDE SEQUENCE [LARGE SCALE GENOMIC DNA]</scope>
</reference>
<evidence type="ECO:0000313" key="5">
    <source>
        <dbReference type="Proteomes" id="UP000030765"/>
    </source>
</evidence>
<evidence type="ECO:0000256" key="1">
    <source>
        <dbReference type="SAM" id="MobiDB-lite"/>
    </source>
</evidence>
<sequence>MYDNGTATNAAAAGCSGDGDAALKDDLYNSNRTSPDSSPAVLVEGRPSRNSGATSLGSSSGASVIRSVADERQCRSATCDGTCYPTVVAHQRCAVKWWQWHGRRRYNECSCGRCSRGGCGNNTGDAGNAEAAVAASPTTATTTSHFFLHNSINLLNIIVIIIMLVGIGPVIHCSVSPIRPDRSGTTILAGLG</sequence>
<dbReference type="VEuPathDB" id="VectorBase:ASIC011814"/>
<feature type="transmembrane region" description="Helical" evidence="2">
    <location>
        <begin position="154"/>
        <end position="175"/>
    </location>
</feature>
<evidence type="ECO:0000313" key="4">
    <source>
        <dbReference type="EnsemblMetazoa" id="ASIC011814-PA"/>
    </source>
</evidence>
<dbReference type="EMBL" id="ATLV01019249">
    <property type="status" value="NOT_ANNOTATED_CDS"/>
    <property type="molecule type" value="Genomic_DNA"/>
</dbReference>
<keyword evidence="3" id="KW-0675">Receptor</keyword>
<organism evidence="3">
    <name type="scientific">Anopheles sinensis</name>
    <name type="common">Mosquito</name>
    <dbReference type="NCBI Taxonomy" id="74873"/>
    <lineage>
        <taxon>Eukaryota</taxon>
        <taxon>Metazoa</taxon>
        <taxon>Ecdysozoa</taxon>
        <taxon>Arthropoda</taxon>
        <taxon>Hexapoda</taxon>
        <taxon>Insecta</taxon>
        <taxon>Pterygota</taxon>
        <taxon>Neoptera</taxon>
        <taxon>Endopterygota</taxon>
        <taxon>Diptera</taxon>
        <taxon>Nematocera</taxon>
        <taxon>Culicoidea</taxon>
        <taxon>Culicidae</taxon>
        <taxon>Anophelinae</taxon>
        <taxon>Anopheles</taxon>
    </lineage>
</organism>
<feature type="compositionally biased region" description="Low complexity" evidence="1">
    <location>
        <begin position="48"/>
        <end position="60"/>
    </location>
</feature>
<proteinExistence type="predicted"/>
<keyword evidence="2" id="KW-0812">Transmembrane</keyword>
<evidence type="ECO:0000313" key="3">
    <source>
        <dbReference type="EMBL" id="KFB43986.1"/>
    </source>
</evidence>
<keyword evidence="2" id="KW-1133">Transmembrane helix</keyword>
<protein>
    <submittedName>
        <fullName evidence="3 4">Hormone receptor-like in 4</fullName>
    </submittedName>
</protein>
<accession>A0A084W192</accession>
<dbReference type="Proteomes" id="UP000030765">
    <property type="component" value="Unassembled WGS sequence"/>
</dbReference>
<keyword evidence="2" id="KW-0472">Membrane</keyword>
<reference evidence="4" key="2">
    <citation type="submission" date="2020-05" db="UniProtKB">
        <authorList>
            <consortium name="EnsemblMetazoa"/>
        </authorList>
    </citation>
    <scope>IDENTIFICATION</scope>
</reference>
<keyword evidence="5" id="KW-1185">Reference proteome</keyword>